<proteinExistence type="inferred from homology"/>
<dbReference type="FunFam" id="1.25.40.90:FF:000028">
    <property type="entry name" value="TOM1-like protein 2"/>
    <property type="match status" value="1"/>
</dbReference>
<dbReference type="EnsemblPlants" id="Ma10_t14970.1">
    <property type="protein sequence ID" value="Ma10_p14970.1"/>
    <property type="gene ID" value="Ma10_g14970"/>
</dbReference>
<dbReference type="AlphaFoldDB" id="A0A804KWB4"/>
<dbReference type="InterPro" id="IPR044836">
    <property type="entry name" value="TOL_plant"/>
</dbReference>
<feature type="region of interest" description="Disordered" evidence="6">
    <location>
        <begin position="143"/>
        <end position="174"/>
    </location>
</feature>
<dbReference type="GO" id="GO:0035091">
    <property type="term" value="F:phosphatidylinositol binding"/>
    <property type="evidence" value="ECO:0007669"/>
    <property type="project" value="InterPro"/>
</dbReference>
<dbReference type="InterPro" id="IPR002014">
    <property type="entry name" value="VHS_dom"/>
</dbReference>
<dbReference type="GO" id="GO:0043130">
    <property type="term" value="F:ubiquitin binding"/>
    <property type="evidence" value="ECO:0007669"/>
    <property type="project" value="InterPro"/>
</dbReference>
<dbReference type="InterPro" id="IPR004152">
    <property type="entry name" value="GAT_dom"/>
</dbReference>
<feature type="domain" description="VHS" evidence="7">
    <location>
        <begin position="9"/>
        <end position="139"/>
    </location>
</feature>
<dbReference type="SMART" id="SM00288">
    <property type="entry name" value="VHS"/>
    <property type="match status" value="1"/>
</dbReference>
<dbReference type="Pfam" id="PF00790">
    <property type="entry name" value="VHS"/>
    <property type="match status" value="1"/>
</dbReference>
<keyword evidence="4" id="KW-0653">Protein transport</keyword>
<evidence type="ECO:0000256" key="5">
    <source>
        <dbReference type="ARBA" id="ARBA00023136"/>
    </source>
</evidence>
<dbReference type="PANTHER" id="PTHR45898">
    <property type="entry name" value="TOM1-LIKE PROTEIN"/>
    <property type="match status" value="1"/>
</dbReference>
<keyword evidence="3" id="KW-0813">Transport</keyword>
<evidence type="ECO:0000256" key="2">
    <source>
        <dbReference type="ARBA" id="ARBA00007708"/>
    </source>
</evidence>
<dbReference type="PROSITE" id="PS50179">
    <property type="entry name" value="VHS"/>
    <property type="match status" value="1"/>
</dbReference>
<reference evidence="9" key="1">
    <citation type="submission" date="2021-03" db="EMBL/GenBank/DDBJ databases">
        <authorList>
            <consortium name="Genoscope - CEA"/>
            <person name="William W."/>
        </authorList>
    </citation>
    <scope>NUCLEOTIDE SEQUENCE</scope>
    <source>
        <strain evidence="9">Doubled-haploid Pahang</strain>
    </source>
</reference>
<gene>
    <name evidence="9" type="ORF">GSMUA_317880.1</name>
</gene>
<name>A0A804KWB4_MUSAM</name>
<dbReference type="InterPro" id="IPR038425">
    <property type="entry name" value="GAT_sf"/>
</dbReference>
<evidence type="ECO:0000256" key="3">
    <source>
        <dbReference type="ARBA" id="ARBA00022448"/>
    </source>
</evidence>
<protein>
    <submittedName>
        <fullName evidence="9">(wild Malaysian banana) hypothetical protein</fullName>
    </submittedName>
</protein>
<dbReference type="Gene3D" id="1.25.40.90">
    <property type="match status" value="1"/>
</dbReference>
<dbReference type="GO" id="GO:0016020">
    <property type="term" value="C:membrane"/>
    <property type="evidence" value="ECO:0007669"/>
    <property type="project" value="UniProtKB-SubCell"/>
</dbReference>
<dbReference type="EMBL" id="HG996476">
    <property type="protein sequence ID" value="CAG1853562.1"/>
    <property type="molecule type" value="Genomic_DNA"/>
</dbReference>
<dbReference type="SUPFAM" id="SSF89009">
    <property type="entry name" value="GAT-like domain"/>
    <property type="match status" value="1"/>
</dbReference>
<keyword evidence="5" id="KW-0472">Membrane</keyword>
<evidence type="ECO:0000256" key="1">
    <source>
        <dbReference type="ARBA" id="ARBA00004170"/>
    </source>
</evidence>
<dbReference type="CDD" id="cd03561">
    <property type="entry name" value="VHS"/>
    <property type="match status" value="1"/>
</dbReference>
<dbReference type="InterPro" id="IPR008942">
    <property type="entry name" value="ENTH_VHS"/>
</dbReference>
<dbReference type="CDD" id="cd14231">
    <property type="entry name" value="GAT_GGA-like_plant"/>
    <property type="match status" value="1"/>
</dbReference>
<dbReference type="PROSITE" id="PS50909">
    <property type="entry name" value="GAT"/>
    <property type="match status" value="1"/>
</dbReference>
<dbReference type="SUPFAM" id="SSF48464">
    <property type="entry name" value="ENTH/VHS domain"/>
    <property type="match status" value="1"/>
</dbReference>
<evidence type="ECO:0000256" key="4">
    <source>
        <dbReference type="ARBA" id="ARBA00022927"/>
    </source>
</evidence>
<dbReference type="OrthoDB" id="2018246at2759"/>
<sequence length="691" mass="74990">MAGALVERATSSMLIGPDWAMNVEICDILNRDPGQAKDVVRALKKRIGHKSPKVQLLALSLLETMIKNCGEIVHMHVAEKDMLHKMVKIVKKKQPDSHVKEKILTLMDTWQEAFGGPQARYPQYHAAYQELLRAGAVFPQRSERSAPVFTPQTRPLESYPPSVRSPDYQNEAPESSIASDFPALSLTEIQNASGLVDVLAEMLNAVDPGNREGLKEEVIVDLVSQCRTYKQRVVDLVNTTSDEELLSQGLALNDNLQKVLAKHDAIAAGIAVHVKKEKFLQALVDVDDSSTSKEQDQRLSATSTSSTDQPPLQQLLLPAPPVSDGSAKSSTIIHANMDLLSGEDFNKPSKENLLALVPVGERNTNSASDQNMLALADMFYPDNANSNSRGPANAFDADSTFATQQTYATGTNPQLPQQTQQLARFNDGGSPSSGAPQFGQASHDTAVHLNQASTAWNGQLASTYNPQQQALSYGPNDQDGALPPPPWEAEAVQHESPGFQPQPHQTGQLSGMHSFPAQTSQHADMPPHPMAGGQLGGMHSQHILGAQPTGLQPQLMQSNQFVGMHPQMQNSHMPSTFPQHMLGGHVVGVGQQAMQGVQLTAYGYGQQPGAQFYDPARPAYPYSTPNELAQRMYGLSMQDNSTYASQSSSYQMPTSSSSYLQQPNKVPKPEDKLFGDLVNIAKTKQNKPTAG</sequence>
<organism evidence="10 11">
    <name type="scientific">Musa acuminata subsp. malaccensis</name>
    <name type="common">Wild banana</name>
    <name type="synonym">Musa malaccensis</name>
    <dbReference type="NCBI Taxonomy" id="214687"/>
    <lineage>
        <taxon>Eukaryota</taxon>
        <taxon>Viridiplantae</taxon>
        <taxon>Streptophyta</taxon>
        <taxon>Embryophyta</taxon>
        <taxon>Tracheophyta</taxon>
        <taxon>Spermatophyta</taxon>
        <taxon>Magnoliopsida</taxon>
        <taxon>Liliopsida</taxon>
        <taxon>Zingiberales</taxon>
        <taxon>Musaceae</taxon>
        <taxon>Musa</taxon>
    </lineage>
</organism>
<feature type="region of interest" description="Disordered" evidence="6">
    <location>
        <begin position="644"/>
        <end position="671"/>
    </location>
</feature>
<evidence type="ECO:0000256" key="6">
    <source>
        <dbReference type="SAM" id="MobiDB-lite"/>
    </source>
</evidence>
<feature type="domain" description="GAT" evidence="8">
    <location>
        <begin position="180"/>
        <end position="268"/>
    </location>
</feature>
<keyword evidence="11" id="KW-1185">Reference proteome</keyword>
<dbReference type="OMA" id="NWTINIS"/>
<comment type="subcellular location">
    <subcellularLocation>
        <location evidence="1">Membrane</location>
        <topology evidence="1">Peripheral membrane protein</topology>
    </subcellularLocation>
</comment>
<feature type="region of interest" description="Disordered" evidence="6">
    <location>
        <begin position="468"/>
        <end position="539"/>
    </location>
</feature>
<dbReference type="Pfam" id="PF03127">
    <property type="entry name" value="GAT"/>
    <property type="match status" value="1"/>
</dbReference>
<dbReference type="InParanoid" id="A0A804KWB4"/>
<dbReference type="FunCoup" id="A0A804KWB4">
    <property type="interactions" value="3043"/>
</dbReference>
<evidence type="ECO:0000313" key="9">
    <source>
        <dbReference type="EMBL" id="CAG1853562.1"/>
    </source>
</evidence>
<dbReference type="GO" id="GO:0043328">
    <property type="term" value="P:protein transport to vacuole involved in ubiquitin-dependent protein catabolic process via the multivesicular body sorting pathway"/>
    <property type="evidence" value="ECO:0007669"/>
    <property type="project" value="InterPro"/>
</dbReference>
<comment type="similarity">
    <text evidence="2">Belongs to the TOM1 family.</text>
</comment>
<dbReference type="PANTHER" id="PTHR45898:SF4">
    <property type="entry name" value="TARGET OF MYB PROTEIN 1"/>
    <property type="match status" value="1"/>
</dbReference>
<feature type="compositionally biased region" description="Polar residues" evidence="6">
    <location>
        <begin position="298"/>
        <end position="308"/>
    </location>
</feature>
<feature type="compositionally biased region" description="Low complexity" evidence="6">
    <location>
        <begin position="645"/>
        <end position="659"/>
    </location>
</feature>
<dbReference type="Proteomes" id="UP000012960">
    <property type="component" value="Unplaced"/>
</dbReference>
<evidence type="ECO:0000259" key="8">
    <source>
        <dbReference type="PROSITE" id="PS50909"/>
    </source>
</evidence>
<accession>A0A804KWB4</accession>
<evidence type="ECO:0000313" key="10">
    <source>
        <dbReference type="EnsemblPlants" id="Ma10_p14970.1"/>
    </source>
</evidence>
<dbReference type="Gramene" id="Ma10_t14970.1">
    <property type="protein sequence ID" value="Ma10_p14970.1"/>
    <property type="gene ID" value="Ma10_g14970"/>
</dbReference>
<reference evidence="10" key="2">
    <citation type="submission" date="2021-05" db="UniProtKB">
        <authorList>
            <consortium name="EnsemblPlants"/>
        </authorList>
    </citation>
    <scope>IDENTIFICATION</scope>
    <source>
        <strain evidence="10">subsp. malaccensis</strain>
    </source>
</reference>
<feature type="compositionally biased region" description="Polar residues" evidence="6">
    <location>
        <begin position="502"/>
        <end position="522"/>
    </location>
</feature>
<evidence type="ECO:0000259" key="7">
    <source>
        <dbReference type="PROSITE" id="PS50179"/>
    </source>
</evidence>
<evidence type="ECO:0000313" key="11">
    <source>
        <dbReference type="Proteomes" id="UP000012960"/>
    </source>
</evidence>
<dbReference type="GO" id="GO:0005737">
    <property type="term" value="C:cytoplasm"/>
    <property type="evidence" value="ECO:0007669"/>
    <property type="project" value="UniProtKB-ARBA"/>
</dbReference>
<feature type="region of interest" description="Disordered" evidence="6">
    <location>
        <begin position="290"/>
        <end position="328"/>
    </location>
</feature>
<dbReference type="Gene3D" id="1.20.58.160">
    <property type="match status" value="1"/>
</dbReference>